<sequence>MATRSSGSSSSAHRRRPDLPLIQYPYCRVKKIVELTATTSANRERIFFTCPDHVKDGFGCNFWYWEDGYVKYLERNGFIGDKELADVKQMSVKKKVVNSEDGREEEVKKLMLSLVAIGLEIIQILKGMLFGCILVVAFVYLVLVVWLK</sequence>
<dbReference type="PANTHER" id="PTHR33680:SF7">
    <property type="entry name" value="OS02G0474200 PROTEIN"/>
    <property type="match status" value="1"/>
</dbReference>
<feature type="transmembrane region" description="Helical" evidence="1">
    <location>
        <begin position="128"/>
        <end position="147"/>
    </location>
</feature>
<keyword evidence="1" id="KW-0812">Transmembrane</keyword>
<name>A0A0E0JYS8_ORYPU</name>
<dbReference type="AlphaFoldDB" id="A0A0E0JYS8"/>
<proteinExistence type="predicted"/>
<keyword evidence="1" id="KW-0472">Membrane</keyword>
<dbReference type="Proteomes" id="UP000026962">
    <property type="component" value="Chromosome 2"/>
</dbReference>
<keyword evidence="1" id="KW-1133">Transmembrane helix</keyword>
<dbReference type="EnsemblPlants" id="OPUNC02G11830.1">
    <property type="protein sequence ID" value="OPUNC02G11830.1"/>
    <property type="gene ID" value="OPUNC02G11830"/>
</dbReference>
<reference evidence="2" key="1">
    <citation type="submission" date="2015-04" db="UniProtKB">
        <authorList>
            <consortium name="EnsemblPlants"/>
        </authorList>
    </citation>
    <scope>IDENTIFICATION</scope>
</reference>
<dbReference type="OMA" id="MEYSMAA"/>
<dbReference type="Gramene" id="OPUNC02G11830.1">
    <property type="protein sequence ID" value="OPUNC02G11830.1"/>
    <property type="gene ID" value="OPUNC02G11830"/>
</dbReference>
<keyword evidence="3" id="KW-1185">Reference proteome</keyword>
<protein>
    <recommendedName>
        <fullName evidence="4">Zinc finger GRF-type domain-containing protein</fullName>
    </recommendedName>
</protein>
<dbReference type="PANTHER" id="PTHR33680">
    <property type="entry name" value="OS07G0190500 PROTEIN"/>
    <property type="match status" value="1"/>
</dbReference>
<evidence type="ECO:0008006" key="4">
    <source>
        <dbReference type="Google" id="ProtNLM"/>
    </source>
</evidence>
<dbReference type="STRING" id="4537.A0A0E0JYS8"/>
<evidence type="ECO:0000256" key="1">
    <source>
        <dbReference type="SAM" id="Phobius"/>
    </source>
</evidence>
<reference evidence="2" key="2">
    <citation type="submission" date="2018-05" db="EMBL/GenBank/DDBJ databases">
        <title>OpunRS2 (Oryza punctata Reference Sequence Version 2).</title>
        <authorList>
            <person name="Zhang J."/>
            <person name="Kudrna D."/>
            <person name="Lee S."/>
            <person name="Talag J."/>
            <person name="Welchert J."/>
            <person name="Wing R.A."/>
        </authorList>
    </citation>
    <scope>NUCLEOTIDE SEQUENCE [LARGE SCALE GENOMIC DNA]</scope>
</reference>
<accession>A0A0E0JYS8</accession>
<evidence type="ECO:0000313" key="3">
    <source>
        <dbReference type="Proteomes" id="UP000026962"/>
    </source>
</evidence>
<organism evidence="2">
    <name type="scientific">Oryza punctata</name>
    <name type="common">Red rice</name>
    <dbReference type="NCBI Taxonomy" id="4537"/>
    <lineage>
        <taxon>Eukaryota</taxon>
        <taxon>Viridiplantae</taxon>
        <taxon>Streptophyta</taxon>
        <taxon>Embryophyta</taxon>
        <taxon>Tracheophyta</taxon>
        <taxon>Spermatophyta</taxon>
        <taxon>Magnoliopsida</taxon>
        <taxon>Liliopsida</taxon>
        <taxon>Poales</taxon>
        <taxon>Poaceae</taxon>
        <taxon>BOP clade</taxon>
        <taxon>Oryzoideae</taxon>
        <taxon>Oryzeae</taxon>
        <taxon>Oryzinae</taxon>
        <taxon>Oryza</taxon>
    </lineage>
</organism>
<evidence type="ECO:0000313" key="2">
    <source>
        <dbReference type="EnsemblPlants" id="OPUNC02G11830.1"/>
    </source>
</evidence>
<dbReference type="HOGENOM" id="CLU_118288_0_1_1"/>